<comment type="caution">
    <text evidence="1">The sequence shown here is derived from an EMBL/GenBank/DDBJ whole genome shotgun (WGS) entry which is preliminary data.</text>
</comment>
<proteinExistence type="predicted"/>
<dbReference type="OrthoDB" id="129384at2"/>
<accession>A0A2A2EL66</accession>
<reference evidence="1 2" key="1">
    <citation type="journal article" date="2017" name="ISME J.">
        <title>Unveiling bifidobacterial biogeography across the mammalian branch of the tree of life.</title>
        <authorList>
            <person name="Milani C."/>
            <person name="Mangifesta M."/>
            <person name="Mancabelli L."/>
            <person name="Lugli G.A."/>
            <person name="James K."/>
            <person name="Duranti S."/>
            <person name="Turroni F."/>
            <person name="Ferrario C."/>
            <person name="Ossiprandi M.C."/>
            <person name="van Sinderen D."/>
            <person name="Ventura M."/>
        </authorList>
    </citation>
    <scope>NUCLEOTIDE SEQUENCE [LARGE SCALE GENOMIC DNA]</scope>
    <source>
        <strain evidence="1 2">70</strain>
    </source>
</reference>
<sequence length="65" mass="7125">MRTTGTRTPLPVEQPAHDLGVVLQAMRETDTIVIGSPVYRHDLGGMGYMGMARDEREARTLAGKL</sequence>
<protein>
    <recommendedName>
        <fullName evidence="3">NADPH-dependent FMN reductase</fullName>
    </recommendedName>
</protein>
<evidence type="ECO:0008006" key="3">
    <source>
        <dbReference type="Google" id="ProtNLM"/>
    </source>
</evidence>
<keyword evidence="2" id="KW-1185">Reference proteome</keyword>
<dbReference type="Proteomes" id="UP000217986">
    <property type="component" value="Unassembled WGS sequence"/>
</dbReference>
<evidence type="ECO:0000313" key="1">
    <source>
        <dbReference type="EMBL" id="PAU69899.1"/>
    </source>
</evidence>
<organism evidence="1 2">
    <name type="scientific">Bifidobacterium italicum</name>
    <dbReference type="NCBI Taxonomy" id="1960968"/>
    <lineage>
        <taxon>Bacteria</taxon>
        <taxon>Bacillati</taxon>
        <taxon>Actinomycetota</taxon>
        <taxon>Actinomycetes</taxon>
        <taxon>Bifidobacteriales</taxon>
        <taxon>Bifidobacteriaceae</taxon>
        <taxon>Bifidobacterium</taxon>
    </lineage>
</organism>
<evidence type="ECO:0000313" key="2">
    <source>
        <dbReference type="Proteomes" id="UP000217986"/>
    </source>
</evidence>
<dbReference type="AlphaFoldDB" id="A0A2A2EL66"/>
<gene>
    <name evidence="1" type="ORF">B1400_0434</name>
</gene>
<name>A0A2A2EL66_9BIFI</name>
<dbReference type="EMBL" id="MVOG01000005">
    <property type="protein sequence ID" value="PAU69899.1"/>
    <property type="molecule type" value="Genomic_DNA"/>
</dbReference>